<dbReference type="PANTHER" id="PTHR10584">
    <property type="entry name" value="SUGAR KINASE"/>
    <property type="match status" value="1"/>
</dbReference>
<feature type="domain" description="Carbohydrate kinase PfkB" evidence="3">
    <location>
        <begin position="34"/>
        <end position="298"/>
    </location>
</feature>
<dbReference type="CDD" id="cd01942">
    <property type="entry name" value="ribokinase_group_A"/>
    <property type="match status" value="1"/>
</dbReference>
<dbReference type="Gene3D" id="3.40.1190.20">
    <property type="match status" value="1"/>
</dbReference>
<organism evidence="4">
    <name type="scientific">Polynucleobacter sp. UK-FUSCHL-C3</name>
    <dbReference type="NCBI Taxonomy" id="2955208"/>
    <lineage>
        <taxon>Bacteria</taxon>
        <taxon>Pseudomonadati</taxon>
        <taxon>Pseudomonadota</taxon>
        <taxon>Betaproteobacteria</taxon>
        <taxon>Burkholderiales</taxon>
        <taxon>Burkholderiaceae</taxon>
        <taxon>Polynucleobacter</taxon>
    </lineage>
</organism>
<gene>
    <name evidence="4" type="ORF">NKE59_01045</name>
</gene>
<sequence>MASIICGSIAYDTIMTFEGRFQDQILPDQIHILNVAFLVPSMRREFGGCAGNIGYNLKLLGGEPLVMATVGADAEPYLQRLDDLGMNRSHVKKLDETFTAQAMITTDMANNQITAFHPGAMNHSHLNRVTDCLSTLGSASPHFGIVAPDGRLGMWEHCHQFVEAGVPFMFDPGQGLPMFNGQELLELVKLASYVAVNDYEGEMLCQRTGLSLDQIAKEVKALIVTKGAQGAQIYADGKSIAIPAVRPEKVIDPTGCGDAFRGGLLYGLENTLDWETTGRLASLMGSIKIAHQGPQNHQPPRSEIMARFKDAFGYSF</sequence>
<dbReference type="PANTHER" id="PTHR10584:SF166">
    <property type="entry name" value="RIBOKINASE"/>
    <property type="match status" value="1"/>
</dbReference>
<keyword evidence="1" id="KW-0808">Transferase</keyword>
<reference evidence="4" key="1">
    <citation type="submission" date="2022-06" db="EMBL/GenBank/DDBJ databases">
        <title>New Polynucleobacter species.</title>
        <authorList>
            <person name="Hahn M.W."/>
        </authorList>
    </citation>
    <scope>NUCLEOTIDE SEQUENCE</scope>
    <source>
        <strain evidence="4">UK-FUSCHL-C3</strain>
    </source>
</reference>
<evidence type="ECO:0000313" key="4">
    <source>
        <dbReference type="EMBL" id="XCC57905.1"/>
    </source>
</evidence>
<accession>A0AAU8A3B0</accession>
<dbReference type="SUPFAM" id="SSF53613">
    <property type="entry name" value="Ribokinase-like"/>
    <property type="match status" value="1"/>
</dbReference>
<protein>
    <submittedName>
        <fullName evidence="4">Carbohydrate kinase family protein</fullName>
    </submittedName>
</protein>
<evidence type="ECO:0000256" key="2">
    <source>
        <dbReference type="ARBA" id="ARBA00022777"/>
    </source>
</evidence>
<dbReference type="GO" id="GO:0016301">
    <property type="term" value="F:kinase activity"/>
    <property type="evidence" value="ECO:0007669"/>
    <property type="project" value="UniProtKB-KW"/>
</dbReference>
<name>A0AAU8A3B0_9BURK</name>
<proteinExistence type="predicted"/>
<keyword evidence="2 4" id="KW-0418">Kinase</keyword>
<dbReference type="InterPro" id="IPR029056">
    <property type="entry name" value="Ribokinase-like"/>
</dbReference>
<evidence type="ECO:0000259" key="3">
    <source>
        <dbReference type="Pfam" id="PF00294"/>
    </source>
</evidence>
<dbReference type="Pfam" id="PF00294">
    <property type="entry name" value="PfkB"/>
    <property type="match status" value="1"/>
</dbReference>
<dbReference type="RefSeq" id="WP_353439023.1">
    <property type="nucleotide sequence ID" value="NZ_CP099959.1"/>
</dbReference>
<dbReference type="InterPro" id="IPR011611">
    <property type="entry name" value="PfkB_dom"/>
</dbReference>
<evidence type="ECO:0000256" key="1">
    <source>
        <dbReference type="ARBA" id="ARBA00022679"/>
    </source>
</evidence>
<dbReference type="AlphaFoldDB" id="A0AAU8A3B0"/>
<dbReference type="EMBL" id="CP099959">
    <property type="protein sequence ID" value="XCC57905.1"/>
    <property type="molecule type" value="Genomic_DNA"/>
</dbReference>